<dbReference type="RefSeq" id="WP_155620789.1">
    <property type="nucleotide sequence ID" value="NZ_WNZZ01000019.1"/>
</dbReference>
<proteinExistence type="predicted"/>
<keyword evidence="1" id="KW-0175">Coiled coil</keyword>
<protein>
    <submittedName>
        <fullName evidence="2">Uncharacterized protein</fullName>
    </submittedName>
</protein>
<sequence>MFKELEEFKAVSKELEDRLSKARSELWDKQNKHSQLKRDYNTMIEEDATGVKQYSLNDLNKAKKRIEELEEEIEFARQRVERLEAGKTERLASLIESVRQGAKTRANELNGVLTGVFDEVRGYRSKTLLSLQRAYNEAYGELSKLTDELQRADREAGLKVDWRFLGIDIREVFHDDMKTGKIGILPNFDEINRAANLGEVPDWVYEFEVSSIHKN</sequence>
<organism evidence="2 3">
    <name type="scientific">Paenibacillus macerans</name>
    <name type="common">Bacillus macerans</name>
    <dbReference type="NCBI Taxonomy" id="44252"/>
    <lineage>
        <taxon>Bacteria</taxon>
        <taxon>Bacillati</taxon>
        <taxon>Bacillota</taxon>
        <taxon>Bacilli</taxon>
        <taxon>Bacillales</taxon>
        <taxon>Paenibacillaceae</taxon>
        <taxon>Paenibacillus</taxon>
    </lineage>
</organism>
<dbReference type="EMBL" id="WNZZ01000019">
    <property type="protein sequence ID" value="MUG24914.1"/>
    <property type="molecule type" value="Genomic_DNA"/>
</dbReference>
<accession>A0A6N8EZ02</accession>
<comment type="caution">
    <text evidence="2">The sequence shown here is derived from an EMBL/GenBank/DDBJ whole genome shotgun (WGS) entry which is preliminary data.</text>
</comment>
<evidence type="ECO:0000313" key="2">
    <source>
        <dbReference type="EMBL" id="MUG24914.1"/>
    </source>
</evidence>
<evidence type="ECO:0000256" key="1">
    <source>
        <dbReference type="SAM" id="Coils"/>
    </source>
</evidence>
<name>A0A6N8EZ02_PAEMA</name>
<feature type="coiled-coil region" evidence="1">
    <location>
        <begin position="5"/>
        <end position="86"/>
    </location>
</feature>
<gene>
    <name evidence="2" type="ORF">GNQ08_21350</name>
</gene>
<feature type="coiled-coil region" evidence="1">
    <location>
        <begin position="128"/>
        <end position="155"/>
    </location>
</feature>
<reference evidence="2 3" key="1">
    <citation type="submission" date="2019-11" db="EMBL/GenBank/DDBJ databases">
        <title>Draft genome sequences of five Paenibacillus species of dairy origin.</title>
        <authorList>
            <person name="Olajide A.M."/>
            <person name="Chen S."/>
            <person name="Lapointe G."/>
        </authorList>
    </citation>
    <scope>NUCLEOTIDE SEQUENCE [LARGE SCALE GENOMIC DNA]</scope>
    <source>
        <strain evidence="2 3">3CT49</strain>
    </source>
</reference>
<dbReference type="Proteomes" id="UP000442469">
    <property type="component" value="Unassembled WGS sequence"/>
</dbReference>
<dbReference type="AlphaFoldDB" id="A0A6N8EZ02"/>
<evidence type="ECO:0000313" key="3">
    <source>
        <dbReference type="Proteomes" id="UP000442469"/>
    </source>
</evidence>